<evidence type="ECO:0000313" key="5">
    <source>
        <dbReference type="Proteomes" id="UP001161247"/>
    </source>
</evidence>
<name>A0AAV1CCF1_OLDCO</name>
<proteinExistence type="predicted"/>
<evidence type="ECO:0000313" key="4">
    <source>
        <dbReference type="EMBL" id="CAI9093284.1"/>
    </source>
</evidence>
<evidence type="ECO:0000256" key="2">
    <source>
        <dbReference type="SAM" id="Phobius"/>
    </source>
</evidence>
<dbReference type="EMBL" id="OX459119">
    <property type="protein sequence ID" value="CAI9093284.1"/>
    <property type="molecule type" value="Genomic_DNA"/>
</dbReference>
<keyword evidence="5" id="KW-1185">Reference proteome</keyword>
<dbReference type="Pfam" id="PF02517">
    <property type="entry name" value="Rce1-like"/>
    <property type="match status" value="1"/>
</dbReference>
<accession>A0AAV1CCF1</accession>
<organism evidence="4 5">
    <name type="scientific">Oldenlandia corymbosa var. corymbosa</name>
    <dbReference type="NCBI Taxonomy" id="529605"/>
    <lineage>
        <taxon>Eukaryota</taxon>
        <taxon>Viridiplantae</taxon>
        <taxon>Streptophyta</taxon>
        <taxon>Embryophyta</taxon>
        <taxon>Tracheophyta</taxon>
        <taxon>Spermatophyta</taxon>
        <taxon>Magnoliopsida</taxon>
        <taxon>eudicotyledons</taxon>
        <taxon>Gunneridae</taxon>
        <taxon>Pentapetalae</taxon>
        <taxon>asterids</taxon>
        <taxon>lamiids</taxon>
        <taxon>Gentianales</taxon>
        <taxon>Rubiaceae</taxon>
        <taxon>Rubioideae</taxon>
        <taxon>Spermacoceae</taxon>
        <taxon>Hedyotis-Oldenlandia complex</taxon>
        <taxon>Oldenlandia</taxon>
    </lineage>
</organism>
<keyword evidence="2" id="KW-0472">Membrane</keyword>
<feature type="region of interest" description="Disordered" evidence="1">
    <location>
        <begin position="105"/>
        <end position="150"/>
    </location>
</feature>
<feature type="transmembrane region" description="Helical" evidence="2">
    <location>
        <begin position="271"/>
        <end position="295"/>
    </location>
</feature>
<dbReference type="AlphaFoldDB" id="A0AAV1CCF1"/>
<dbReference type="PANTHER" id="PTHR43592">
    <property type="entry name" value="CAAX AMINO TERMINAL PROTEASE"/>
    <property type="match status" value="1"/>
</dbReference>
<keyword evidence="2" id="KW-1133">Transmembrane helix</keyword>
<keyword evidence="2" id="KW-0812">Transmembrane</keyword>
<dbReference type="GO" id="GO:0004175">
    <property type="term" value="F:endopeptidase activity"/>
    <property type="evidence" value="ECO:0007669"/>
    <property type="project" value="UniProtKB-ARBA"/>
</dbReference>
<feature type="transmembrane region" description="Helical" evidence="2">
    <location>
        <begin position="301"/>
        <end position="325"/>
    </location>
</feature>
<protein>
    <submittedName>
        <fullName evidence="4">OLC1v1028751C2</fullName>
    </submittedName>
</protein>
<dbReference type="Proteomes" id="UP001161247">
    <property type="component" value="Chromosome 2"/>
</dbReference>
<dbReference type="GO" id="GO:0080120">
    <property type="term" value="P:CAAX-box protein maturation"/>
    <property type="evidence" value="ECO:0007669"/>
    <property type="project" value="UniProtKB-ARBA"/>
</dbReference>
<gene>
    <name evidence="4" type="ORF">OLC1_LOCUS4736</name>
</gene>
<dbReference type="InterPro" id="IPR003675">
    <property type="entry name" value="Rce1/LyrA-like_dom"/>
</dbReference>
<sequence length="376" mass="41095">MGKTAALTAVPSAAHVRTLRKGSSDHLAISIDPESEKLIDNEQSDLDKGHVFKSLNTSGLIPRQGKMIADRVDGIWGLQLVSNMQGGRVRMKYFAVHNAVKKSKKRGRSRKFETLPPNDVSSDVPPLADNSDNDEEVETSSSPEKSEVEKGTVLAASRGAVLQACTLTSCFIGGLGILIRQISHFAYNEGFPILDCSSRISFRFELWHMELIAGLVLGVSSCRYILLNSWTDFAESSEAANYQVLSSLEPLDYLVVAFLPGISEEMLFRGALLPLFGINWMSVVAVATLFGVLHLGSGRKYSFAFCVAVVQISFCPSWPMCYVGLAEVLQGRDLLKSGLKWQVADITVSADWIPGSPNPTSAGEYSWSFFLCLPPY</sequence>
<evidence type="ECO:0000256" key="1">
    <source>
        <dbReference type="SAM" id="MobiDB-lite"/>
    </source>
</evidence>
<evidence type="ECO:0000259" key="3">
    <source>
        <dbReference type="Pfam" id="PF02517"/>
    </source>
</evidence>
<reference evidence="4" key="1">
    <citation type="submission" date="2023-03" db="EMBL/GenBank/DDBJ databases">
        <authorList>
            <person name="Julca I."/>
        </authorList>
    </citation>
    <scope>NUCLEOTIDE SEQUENCE</scope>
</reference>
<feature type="domain" description="CAAX prenyl protease 2/Lysostaphin resistance protein A-like" evidence="3">
    <location>
        <begin position="250"/>
        <end position="308"/>
    </location>
</feature>
<dbReference type="PANTHER" id="PTHR43592:SF7">
    <property type="entry name" value="CAAX AMINO TERMINAL PROTEASE FAMILY PROTEIN"/>
    <property type="match status" value="1"/>
</dbReference>